<name>A0A2S7SVI8_9BACT</name>
<protein>
    <recommendedName>
        <fullName evidence="3">histidine kinase</fullName>
        <ecNumber evidence="3">2.7.13.3</ecNumber>
    </recommendedName>
</protein>
<reference evidence="11 12" key="1">
    <citation type="submission" date="2018-01" db="EMBL/GenBank/DDBJ databases">
        <title>A novel member of the phylum Bacteroidetes isolated from glacier ice.</title>
        <authorList>
            <person name="Liu Q."/>
            <person name="Xin Y.-H."/>
        </authorList>
    </citation>
    <scope>NUCLEOTIDE SEQUENCE [LARGE SCALE GENOMIC DNA]</scope>
    <source>
        <strain evidence="11 12">RB1R16</strain>
    </source>
</reference>
<dbReference type="Pfam" id="PF08447">
    <property type="entry name" value="PAS_3"/>
    <property type="match status" value="1"/>
</dbReference>
<dbReference type="Gene3D" id="2.10.70.100">
    <property type="match status" value="1"/>
</dbReference>
<keyword evidence="7" id="KW-0812">Transmembrane</keyword>
<comment type="caution">
    <text evidence="11">The sequence shown here is derived from an EMBL/GenBank/DDBJ whole genome shotgun (WGS) entry which is preliminary data.</text>
</comment>
<dbReference type="SUPFAM" id="SSF55785">
    <property type="entry name" value="PYP-like sensor domain (PAS domain)"/>
    <property type="match status" value="1"/>
</dbReference>
<keyword evidence="4" id="KW-0597">Phosphoprotein</keyword>
<dbReference type="EC" id="2.7.13.3" evidence="3"/>
<comment type="catalytic activity">
    <reaction evidence="1">
        <text>ATP + protein L-histidine = ADP + protein N-phospho-L-histidine.</text>
        <dbReference type="EC" id="2.7.13.3"/>
    </reaction>
</comment>
<sequence>MTKGISRKLIITYFIIIVATVLSGGFCLYVLGVNLRANARMRDETLPSMEHIKEMRTLMLEVKKLSNTWVYIANNKDQERLRTAINTDYTQLDSQLQQQALRWTSKQDAKQYTQIANENNRIIDSVKKVMALLSAPESYADDSLVDRAAELNTGIGKLVNANDKLLTRLIETKEQRLAEEQQIVRSLLDSLYLVVLFSILTVILFSYISLRFAKKNIVDPLRTLNNTILKIAVGEVVTINEISRADEIGQMHNAVSKMIGGITEKMNFAEQIGKGNYDADFRLLSENDKLGIALLTMRSDLKRSNEILIEQDRRLLDAQKLARIGNYFYNIDTGEFQSSTTLDDILGIDKSYPKTNVKWQDHILPEFHNLVAEKATTAIKERSKFSASYRIKPYKGGKECWVNTIGEYNYNEHGRAISMFGTMQDVTESKMLEIELNNSYKIAREQNNRLLNFSYIVSHNLRMHTVNIQGLLTLLDDAETEEEKTEFMNFLRVSSNQLDETLHQLNEVVAMKNSLNVSITPIALRKSIDHAIDLLKTNIDDKNAVIHNNVPADLIVNYNAGYMDSILLNFLSNAIKYSRPDRQPIVKVNCFKEHPDAENSKWILKISDNGLGIDLEKNAEKLFGMYKTFHGNKDAKGIGLFMTKYQVEAMDGSIEVESKVGEGTTFKISIK</sequence>
<feature type="transmembrane region" description="Helical" evidence="7">
    <location>
        <begin position="191"/>
        <end position="210"/>
    </location>
</feature>
<dbReference type="SMART" id="SM00387">
    <property type="entry name" value="HATPase_c"/>
    <property type="match status" value="1"/>
</dbReference>
<evidence type="ECO:0000313" key="11">
    <source>
        <dbReference type="EMBL" id="PQJ10744.1"/>
    </source>
</evidence>
<dbReference type="AlphaFoldDB" id="A0A2S7SVI8"/>
<keyword evidence="7" id="KW-0472">Membrane</keyword>
<dbReference type="Gene3D" id="3.30.450.20">
    <property type="entry name" value="PAS domain"/>
    <property type="match status" value="1"/>
</dbReference>
<dbReference type="GO" id="GO:0004673">
    <property type="term" value="F:protein histidine kinase activity"/>
    <property type="evidence" value="ECO:0007669"/>
    <property type="project" value="UniProtKB-EC"/>
</dbReference>
<feature type="domain" description="PAC" evidence="9">
    <location>
        <begin position="385"/>
        <end position="438"/>
    </location>
</feature>
<dbReference type="SUPFAM" id="SSF158472">
    <property type="entry name" value="HAMP domain-like"/>
    <property type="match status" value="1"/>
</dbReference>
<evidence type="ECO:0000256" key="6">
    <source>
        <dbReference type="ARBA" id="ARBA00022777"/>
    </source>
</evidence>
<keyword evidence="6" id="KW-0418">Kinase</keyword>
<comment type="subcellular location">
    <subcellularLocation>
        <location evidence="2">Membrane</location>
    </subcellularLocation>
</comment>
<feature type="domain" description="HAMP" evidence="10">
    <location>
        <begin position="215"/>
        <end position="267"/>
    </location>
</feature>
<dbReference type="PROSITE" id="PS50109">
    <property type="entry name" value="HIS_KIN"/>
    <property type="match status" value="1"/>
</dbReference>
<feature type="domain" description="Histidine kinase" evidence="8">
    <location>
        <begin position="456"/>
        <end position="671"/>
    </location>
</feature>
<dbReference type="Gene3D" id="3.30.565.10">
    <property type="entry name" value="Histidine kinase-like ATPase, C-terminal domain"/>
    <property type="match status" value="1"/>
</dbReference>
<evidence type="ECO:0000256" key="4">
    <source>
        <dbReference type="ARBA" id="ARBA00022553"/>
    </source>
</evidence>
<evidence type="ECO:0000256" key="1">
    <source>
        <dbReference type="ARBA" id="ARBA00000085"/>
    </source>
</evidence>
<evidence type="ECO:0000256" key="5">
    <source>
        <dbReference type="ARBA" id="ARBA00022679"/>
    </source>
</evidence>
<dbReference type="InterPro" id="IPR005467">
    <property type="entry name" value="His_kinase_dom"/>
</dbReference>
<dbReference type="PANTHER" id="PTHR43304:SF1">
    <property type="entry name" value="PAC DOMAIN-CONTAINING PROTEIN"/>
    <property type="match status" value="1"/>
</dbReference>
<dbReference type="Gene3D" id="1.10.287.130">
    <property type="match status" value="1"/>
</dbReference>
<dbReference type="SUPFAM" id="SSF55874">
    <property type="entry name" value="ATPase domain of HSP90 chaperone/DNA topoisomerase II/histidine kinase"/>
    <property type="match status" value="1"/>
</dbReference>
<keyword evidence="12" id="KW-1185">Reference proteome</keyword>
<dbReference type="EMBL" id="PPSL01000003">
    <property type="protein sequence ID" value="PQJ10744.1"/>
    <property type="molecule type" value="Genomic_DNA"/>
</dbReference>
<evidence type="ECO:0000259" key="8">
    <source>
        <dbReference type="PROSITE" id="PS50109"/>
    </source>
</evidence>
<dbReference type="InterPro" id="IPR004358">
    <property type="entry name" value="Sig_transdc_His_kin-like_C"/>
</dbReference>
<gene>
    <name evidence="11" type="ORF">CJD36_012295</name>
</gene>
<evidence type="ECO:0000259" key="9">
    <source>
        <dbReference type="PROSITE" id="PS50113"/>
    </source>
</evidence>
<dbReference type="Pfam" id="PF02518">
    <property type="entry name" value="HATPase_c"/>
    <property type="match status" value="1"/>
</dbReference>
<dbReference type="InterPro" id="IPR052162">
    <property type="entry name" value="Sensor_kinase/Photoreceptor"/>
</dbReference>
<dbReference type="RefSeq" id="WP_105039471.1">
    <property type="nucleotide sequence ID" value="NZ_PPSL01000003.1"/>
</dbReference>
<evidence type="ECO:0000256" key="7">
    <source>
        <dbReference type="SAM" id="Phobius"/>
    </source>
</evidence>
<dbReference type="InterPro" id="IPR000700">
    <property type="entry name" value="PAS-assoc_C"/>
</dbReference>
<dbReference type="PROSITE" id="PS50113">
    <property type="entry name" value="PAC"/>
    <property type="match status" value="1"/>
</dbReference>
<evidence type="ECO:0000256" key="3">
    <source>
        <dbReference type="ARBA" id="ARBA00012438"/>
    </source>
</evidence>
<evidence type="ECO:0000256" key="2">
    <source>
        <dbReference type="ARBA" id="ARBA00004370"/>
    </source>
</evidence>
<dbReference type="InterPro" id="IPR035965">
    <property type="entry name" value="PAS-like_dom_sf"/>
</dbReference>
<evidence type="ECO:0000259" key="10">
    <source>
        <dbReference type="PROSITE" id="PS50885"/>
    </source>
</evidence>
<dbReference type="Proteomes" id="UP000239872">
    <property type="component" value="Unassembled WGS sequence"/>
</dbReference>
<keyword evidence="7" id="KW-1133">Transmembrane helix</keyword>
<dbReference type="PROSITE" id="PS50885">
    <property type="entry name" value="HAMP"/>
    <property type="match status" value="1"/>
</dbReference>
<feature type="transmembrane region" description="Helical" evidence="7">
    <location>
        <begin position="12"/>
        <end position="32"/>
    </location>
</feature>
<dbReference type="InterPro" id="IPR003594">
    <property type="entry name" value="HATPase_dom"/>
</dbReference>
<accession>A0A2S7SVI8</accession>
<dbReference type="PRINTS" id="PR00344">
    <property type="entry name" value="BCTRLSENSOR"/>
</dbReference>
<dbReference type="GO" id="GO:0007165">
    <property type="term" value="P:signal transduction"/>
    <property type="evidence" value="ECO:0007669"/>
    <property type="project" value="InterPro"/>
</dbReference>
<organism evidence="11 12">
    <name type="scientific">Flavipsychrobacter stenotrophus</name>
    <dbReference type="NCBI Taxonomy" id="2077091"/>
    <lineage>
        <taxon>Bacteria</taxon>
        <taxon>Pseudomonadati</taxon>
        <taxon>Bacteroidota</taxon>
        <taxon>Chitinophagia</taxon>
        <taxon>Chitinophagales</taxon>
        <taxon>Chitinophagaceae</taxon>
        <taxon>Flavipsychrobacter</taxon>
    </lineage>
</organism>
<dbReference type="InterPro" id="IPR036890">
    <property type="entry name" value="HATPase_C_sf"/>
</dbReference>
<dbReference type="InterPro" id="IPR003660">
    <property type="entry name" value="HAMP_dom"/>
</dbReference>
<keyword evidence="5" id="KW-0808">Transferase</keyword>
<dbReference type="InterPro" id="IPR013655">
    <property type="entry name" value="PAS_fold_3"/>
</dbReference>
<dbReference type="OrthoDB" id="5522855at2"/>
<proteinExistence type="predicted"/>
<dbReference type="GO" id="GO:0016020">
    <property type="term" value="C:membrane"/>
    <property type="evidence" value="ECO:0007669"/>
    <property type="project" value="UniProtKB-SubCell"/>
</dbReference>
<evidence type="ECO:0000313" key="12">
    <source>
        <dbReference type="Proteomes" id="UP000239872"/>
    </source>
</evidence>
<dbReference type="Gene3D" id="6.10.340.10">
    <property type="match status" value="1"/>
</dbReference>
<dbReference type="PANTHER" id="PTHR43304">
    <property type="entry name" value="PHYTOCHROME-LIKE PROTEIN CPH1"/>
    <property type="match status" value="1"/>
</dbReference>